<proteinExistence type="predicted"/>
<evidence type="ECO:0000313" key="2">
    <source>
        <dbReference type="Proteomes" id="UP000229055"/>
    </source>
</evidence>
<sequence length="61" mass="7019">MIDESVSTSEQDLTRQADIEKMTVANGFYMALLKKSLKDITTSDSFFNRPVTYIRSLERLI</sequence>
<reference evidence="2" key="1">
    <citation type="submission" date="2016-10" db="EMBL/GenBank/DDBJ databases">
        <authorList>
            <person name="Chevignon G."/>
        </authorList>
    </citation>
    <scope>NUCLEOTIDE SEQUENCE [LARGE SCALE GENOMIC DNA]</scope>
    <source>
        <strain evidence="2">ZA17</strain>
    </source>
</reference>
<dbReference type="Proteomes" id="UP000229055">
    <property type="component" value="Chromosome"/>
</dbReference>
<evidence type="ECO:0000313" key="1">
    <source>
        <dbReference type="EMBL" id="ATW33312.1"/>
    </source>
</evidence>
<dbReference type="EMBL" id="CP017613">
    <property type="protein sequence ID" value="ATW33312.1"/>
    <property type="molecule type" value="Genomic_DNA"/>
</dbReference>
<protein>
    <submittedName>
        <fullName evidence="1">Uncharacterized protein</fullName>
    </submittedName>
</protein>
<dbReference type="AlphaFoldDB" id="A0A2D3TBX6"/>
<dbReference type="RefSeq" id="WP_234817465.1">
    <property type="nucleotide sequence ID" value="NZ_CP017613.1"/>
</dbReference>
<reference evidence="2" key="2">
    <citation type="submission" date="2017-11" db="EMBL/GenBank/DDBJ databases">
        <title>PacBio sequencing of new strain of the secondary endosymbiont Candidatus Hamiltonella defensa.</title>
        <authorList>
            <person name="Strand M.R."/>
            <person name="Oliver K."/>
        </authorList>
    </citation>
    <scope>NUCLEOTIDE SEQUENCE [LARGE SCALE GENOMIC DNA]</scope>
    <source>
        <strain evidence="2">ZA17</strain>
    </source>
</reference>
<name>A0A2D3TBX6_9ENTR</name>
<gene>
    <name evidence="1" type="ORF">BJP43_02385</name>
</gene>
<organism evidence="1 2">
    <name type="scientific">Candidatus Williamhamiltonella defendens</name>
    <dbReference type="NCBI Taxonomy" id="138072"/>
    <lineage>
        <taxon>Bacteria</taxon>
        <taxon>Pseudomonadati</taxon>
        <taxon>Pseudomonadota</taxon>
        <taxon>Gammaproteobacteria</taxon>
        <taxon>Enterobacterales</taxon>
        <taxon>Enterobacteriaceae</taxon>
        <taxon>aphid secondary symbionts</taxon>
        <taxon>Candidatus Williamhamiltonella</taxon>
    </lineage>
</organism>
<accession>A0A2D3TBX6</accession>